<dbReference type="PANTHER" id="PTHR30383:SF5">
    <property type="entry name" value="SGNH HYDROLASE-TYPE ESTERASE DOMAIN-CONTAINING PROTEIN"/>
    <property type="match status" value="1"/>
</dbReference>
<dbReference type="CDD" id="cd00229">
    <property type="entry name" value="SGNH_hydrolase"/>
    <property type="match status" value="1"/>
</dbReference>
<comment type="caution">
    <text evidence="2">The sequence shown here is derived from an EMBL/GenBank/DDBJ whole genome shotgun (WGS) entry which is preliminary data.</text>
</comment>
<dbReference type="SUPFAM" id="SSF52266">
    <property type="entry name" value="SGNH hydrolase"/>
    <property type="match status" value="1"/>
</dbReference>
<dbReference type="EMBL" id="LSYV01000058">
    <property type="protein sequence ID" value="KXZ45182.1"/>
    <property type="molecule type" value="Genomic_DNA"/>
</dbReference>
<dbReference type="InterPro" id="IPR036514">
    <property type="entry name" value="SGNH_hydro_sf"/>
</dbReference>
<dbReference type="InterPro" id="IPR051532">
    <property type="entry name" value="Ester_Hydrolysis_Enzymes"/>
</dbReference>
<dbReference type="Proteomes" id="UP000075714">
    <property type="component" value="Unassembled WGS sequence"/>
</dbReference>
<organism evidence="2 3">
    <name type="scientific">Gonium pectorale</name>
    <name type="common">Green alga</name>
    <dbReference type="NCBI Taxonomy" id="33097"/>
    <lineage>
        <taxon>Eukaryota</taxon>
        <taxon>Viridiplantae</taxon>
        <taxon>Chlorophyta</taxon>
        <taxon>core chlorophytes</taxon>
        <taxon>Chlorophyceae</taxon>
        <taxon>CS clade</taxon>
        <taxon>Chlamydomonadales</taxon>
        <taxon>Volvocaceae</taxon>
        <taxon>Gonium</taxon>
    </lineage>
</organism>
<keyword evidence="3" id="KW-1185">Reference proteome</keyword>
<dbReference type="GO" id="GO:0004622">
    <property type="term" value="F:phosphatidylcholine lysophospholipase activity"/>
    <property type="evidence" value="ECO:0007669"/>
    <property type="project" value="TreeGrafter"/>
</dbReference>
<gene>
    <name evidence="2" type="ORF">GPECTOR_57g472</name>
</gene>
<dbReference type="Gene3D" id="3.40.50.1110">
    <property type="entry name" value="SGNH hydrolase"/>
    <property type="match status" value="1"/>
</dbReference>
<proteinExistence type="predicted"/>
<evidence type="ECO:0000313" key="3">
    <source>
        <dbReference type="Proteomes" id="UP000075714"/>
    </source>
</evidence>
<dbReference type="AlphaFoldDB" id="A0A150G5Q4"/>
<dbReference type="PANTHER" id="PTHR30383">
    <property type="entry name" value="THIOESTERASE 1/PROTEASE 1/LYSOPHOSPHOLIPASE L1"/>
    <property type="match status" value="1"/>
</dbReference>
<dbReference type="InterPro" id="IPR013830">
    <property type="entry name" value="SGNH_hydro"/>
</dbReference>
<reference evidence="3" key="1">
    <citation type="journal article" date="2016" name="Nat. Commun.">
        <title>The Gonium pectorale genome demonstrates co-option of cell cycle regulation during the evolution of multicellularity.</title>
        <authorList>
            <person name="Hanschen E.R."/>
            <person name="Marriage T.N."/>
            <person name="Ferris P.J."/>
            <person name="Hamaji T."/>
            <person name="Toyoda A."/>
            <person name="Fujiyama A."/>
            <person name="Neme R."/>
            <person name="Noguchi H."/>
            <person name="Minakuchi Y."/>
            <person name="Suzuki M."/>
            <person name="Kawai-Toyooka H."/>
            <person name="Smith D.R."/>
            <person name="Sparks H."/>
            <person name="Anderson J."/>
            <person name="Bakaric R."/>
            <person name="Luria V."/>
            <person name="Karger A."/>
            <person name="Kirschner M.W."/>
            <person name="Durand P.M."/>
            <person name="Michod R.E."/>
            <person name="Nozaki H."/>
            <person name="Olson B.J."/>
        </authorList>
    </citation>
    <scope>NUCLEOTIDE SEQUENCE [LARGE SCALE GENOMIC DNA]</scope>
    <source>
        <strain evidence="3">NIES-2863</strain>
    </source>
</reference>
<sequence length="166" mass="17790">MESRLPSLLARADARDTPYSWVVVLGGINDIGSGADPGRVFQGLRALYAASRAHGARVLALTCLPTAYADMDKPRKRLNAMIRAAAMPLDDGGSSDVSVLDLEELLPFPRDSSDPAAELWDDGLHLTPAGYDRLGTLVFEALRDQIGQRTQDGVGTLGTLNSDPDR</sequence>
<dbReference type="OrthoDB" id="525267at2759"/>
<evidence type="ECO:0000313" key="2">
    <source>
        <dbReference type="EMBL" id="KXZ45182.1"/>
    </source>
</evidence>
<evidence type="ECO:0000259" key="1">
    <source>
        <dbReference type="Pfam" id="PF13472"/>
    </source>
</evidence>
<feature type="domain" description="SGNH hydrolase-type esterase" evidence="1">
    <location>
        <begin position="10"/>
        <end position="133"/>
    </location>
</feature>
<protein>
    <recommendedName>
        <fullName evidence="1">SGNH hydrolase-type esterase domain-containing protein</fullName>
    </recommendedName>
</protein>
<name>A0A150G5Q4_GONPE</name>
<accession>A0A150G5Q4</accession>
<dbReference type="STRING" id="33097.A0A150G5Q4"/>
<dbReference type="Pfam" id="PF13472">
    <property type="entry name" value="Lipase_GDSL_2"/>
    <property type="match status" value="1"/>
</dbReference>